<dbReference type="RefSeq" id="WP_191189056.1">
    <property type="nucleotide sequence ID" value="NZ_JACWMY010000005.1"/>
</dbReference>
<evidence type="ECO:0008006" key="4">
    <source>
        <dbReference type="Google" id="ProtNLM"/>
    </source>
</evidence>
<accession>A0ABR7WPZ4</accession>
<evidence type="ECO:0000313" key="3">
    <source>
        <dbReference type="Proteomes" id="UP000606600"/>
    </source>
</evidence>
<feature type="transmembrane region" description="Helical" evidence="1">
    <location>
        <begin position="12"/>
        <end position="31"/>
    </location>
</feature>
<dbReference type="Proteomes" id="UP000606600">
    <property type="component" value="Unassembled WGS sequence"/>
</dbReference>
<keyword evidence="1" id="KW-1133">Transmembrane helix</keyword>
<keyword evidence="1" id="KW-0472">Membrane</keyword>
<keyword evidence="3" id="KW-1185">Reference proteome</keyword>
<keyword evidence="1" id="KW-0812">Transmembrane</keyword>
<organism evidence="2 3">
    <name type="scientific">Mucilaginibacter pankratovii</name>
    <dbReference type="NCBI Taxonomy" id="2772110"/>
    <lineage>
        <taxon>Bacteria</taxon>
        <taxon>Pseudomonadati</taxon>
        <taxon>Bacteroidota</taxon>
        <taxon>Sphingobacteriia</taxon>
        <taxon>Sphingobacteriales</taxon>
        <taxon>Sphingobacteriaceae</taxon>
        <taxon>Mucilaginibacter</taxon>
    </lineage>
</organism>
<evidence type="ECO:0000313" key="2">
    <source>
        <dbReference type="EMBL" id="MBD1364391.1"/>
    </source>
</evidence>
<protein>
    <recommendedName>
        <fullName evidence="4">LPXTG-motif cell wall-anchored protein</fullName>
    </recommendedName>
</protein>
<evidence type="ECO:0000256" key="1">
    <source>
        <dbReference type="SAM" id="Phobius"/>
    </source>
</evidence>
<gene>
    <name evidence="2" type="ORF">IDJ77_11280</name>
</gene>
<comment type="caution">
    <text evidence="2">The sequence shown here is derived from an EMBL/GenBank/DDBJ whole genome shotgun (WGS) entry which is preliminary data.</text>
</comment>
<name>A0ABR7WPZ4_9SPHI</name>
<reference evidence="2 3" key="1">
    <citation type="submission" date="2020-09" db="EMBL/GenBank/DDBJ databases">
        <title>Novel species of Mucilaginibacter isolated from a glacier on the Tibetan Plateau.</title>
        <authorList>
            <person name="Liu Q."/>
            <person name="Xin Y.-H."/>
        </authorList>
    </citation>
    <scope>NUCLEOTIDE SEQUENCE [LARGE SCALE GENOMIC DNA]</scope>
    <source>
        <strain evidence="2 3">ZT4R22</strain>
    </source>
</reference>
<proteinExistence type="predicted"/>
<dbReference type="EMBL" id="JACWMY010000005">
    <property type="protein sequence ID" value="MBD1364391.1"/>
    <property type="molecule type" value="Genomic_DNA"/>
</dbReference>
<sequence length="72" mass="8265">MEANTPVWLRPKVLLIAAGVLAVVAVGVVLYRRKRRSELSEDIDRLIQWWEEKNIKNDDLAGETKPHVELSK</sequence>